<feature type="compositionally biased region" description="Basic residues" evidence="1">
    <location>
        <begin position="132"/>
        <end position="142"/>
    </location>
</feature>
<gene>
    <name evidence="3" type="ORF">UPYG_G00077640</name>
</gene>
<evidence type="ECO:0000313" key="3">
    <source>
        <dbReference type="EMBL" id="KAL1006826.1"/>
    </source>
</evidence>
<evidence type="ECO:0000313" key="4">
    <source>
        <dbReference type="Proteomes" id="UP001557470"/>
    </source>
</evidence>
<feature type="compositionally biased region" description="Basic and acidic residues" evidence="1">
    <location>
        <begin position="122"/>
        <end position="131"/>
    </location>
</feature>
<dbReference type="EMBL" id="JAGEUA010000002">
    <property type="protein sequence ID" value="KAL1006826.1"/>
    <property type="molecule type" value="Genomic_DNA"/>
</dbReference>
<comment type="caution">
    <text evidence="3">The sequence shown here is derived from an EMBL/GenBank/DDBJ whole genome shotgun (WGS) entry which is preliminary data.</text>
</comment>
<keyword evidence="2" id="KW-0732">Signal</keyword>
<name>A0ABD0XD21_UMBPY</name>
<dbReference type="Proteomes" id="UP001557470">
    <property type="component" value="Unassembled WGS sequence"/>
</dbReference>
<feature type="signal peptide" evidence="2">
    <location>
        <begin position="1"/>
        <end position="24"/>
    </location>
</feature>
<feature type="chain" id="PRO_5044795740" evidence="2">
    <location>
        <begin position="25"/>
        <end position="215"/>
    </location>
</feature>
<sequence length="215" mass="24088">MEAAVWMCLILLCLQGSLLQLTHGADCSRTSDGEDCVPTRGGMNDVPIRLRQSPKKNRVLTKPQRERIGGYSPIGMSVDDDNTPSEMPLDRQKRQLGKHSILPGSISAKGFPNTLIQKDKRRWAEKEIDRARSKKKNKHKSRAGSFSLISHDKPSASLQVTRVRRQLKNNKKKGGARERPGAYTILGDPEEPTPLGQRLQRSAQKKKQTKRLVCS</sequence>
<feature type="region of interest" description="Disordered" evidence="1">
    <location>
        <begin position="68"/>
        <end position="89"/>
    </location>
</feature>
<proteinExistence type="predicted"/>
<feature type="region of interest" description="Disordered" evidence="1">
    <location>
        <begin position="29"/>
        <end position="48"/>
    </location>
</feature>
<feature type="region of interest" description="Disordered" evidence="1">
    <location>
        <begin position="102"/>
        <end position="215"/>
    </location>
</feature>
<feature type="compositionally biased region" description="Basic residues" evidence="1">
    <location>
        <begin position="162"/>
        <end position="174"/>
    </location>
</feature>
<evidence type="ECO:0000256" key="1">
    <source>
        <dbReference type="SAM" id="MobiDB-lite"/>
    </source>
</evidence>
<evidence type="ECO:0000256" key="2">
    <source>
        <dbReference type="SAM" id="SignalP"/>
    </source>
</evidence>
<feature type="compositionally biased region" description="Basic residues" evidence="1">
    <location>
        <begin position="203"/>
        <end position="215"/>
    </location>
</feature>
<protein>
    <submittedName>
        <fullName evidence="3">Uncharacterized protein</fullName>
    </submittedName>
</protein>
<keyword evidence="4" id="KW-1185">Reference proteome</keyword>
<organism evidence="3 4">
    <name type="scientific">Umbra pygmaea</name>
    <name type="common">Eastern mudminnow</name>
    <dbReference type="NCBI Taxonomy" id="75934"/>
    <lineage>
        <taxon>Eukaryota</taxon>
        <taxon>Metazoa</taxon>
        <taxon>Chordata</taxon>
        <taxon>Craniata</taxon>
        <taxon>Vertebrata</taxon>
        <taxon>Euteleostomi</taxon>
        <taxon>Actinopterygii</taxon>
        <taxon>Neopterygii</taxon>
        <taxon>Teleostei</taxon>
        <taxon>Protacanthopterygii</taxon>
        <taxon>Esociformes</taxon>
        <taxon>Umbridae</taxon>
        <taxon>Umbra</taxon>
    </lineage>
</organism>
<reference evidence="3 4" key="1">
    <citation type="submission" date="2024-06" db="EMBL/GenBank/DDBJ databases">
        <authorList>
            <person name="Pan Q."/>
            <person name="Wen M."/>
            <person name="Jouanno E."/>
            <person name="Zahm M."/>
            <person name="Klopp C."/>
            <person name="Cabau C."/>
            <person name="Louis A."/>
            <person name="Berthelot C."/>
            <person name="Parey E."/>
            <person name="Roest Crollius H."/>
            <person name="Montfort J."/>
            <person name="Robinson-Rechavi M."/>
            <person name="Bouchez O."/>
            <person name="Lampietro C."/>
            <person name="Lopez Roques C."/>
            <person name="Donnadieu C."/>
            <person name="Postlethwait J."/>
            <person name="Bobe J."/>
            <person name="Verreycken H."/>
            <person name="Guiguen Y."/>
        </authorList>
    </citation>
    <scope>NUCLEOTIDE SEQUENCE [LARGE SCALE GENOMIC DNA]</scope>
    <source>
        <strain evidence="3">Up_M1</strain>
        <tissue evidence="3">Testis</tissue>
    </source>
</reference>
<accession>A0ABD0XD21</accession>
<dbReference type="AlphaFoldDB" id="A0ABD0XD21"/>